<evidence type="ECO:0000313" key="1">
    <source>
        <dbReference type="EMBL" id="KAF2177256.1"/>
    </source>
</evidence>
<gene>
    <name evidence="1" type="ORF">K469DRAFT_720817</name>
</gene>
<organism evidence="1 2">
    <name type="scientific">Zopfia rhizophila CBS 207.26</name>
    <dbReference type="NCBI Taxonomy" id="1314779"/>
    <lineage>
        <taxon>Eukaryota</taxon>
        <taxon>Fungi</taxon>
        <taxon>Dikarya</taxon>
        <taxon>Ascomycota</taxon>
        <taxon>Pezizomycotina</taxon>
        <taxon>Dothideomycetes</taxon>
        <taxon>Dothideomycetes incertae sedis</taxon>
        <taxon>Zopfiaceae</taxon>
        <taxon>Zopfia</taxon>
    </lineage>
</organism>
<proteinExistence type="predicted"/>
<reference evidence="1" key="1">
    <citation type="journal article" date="2020" name="Stud. Mycol.">
        <title>101 Dothideomycetes genomes: a test case for predicting lifestyles and emergence of pathogens.</title>
        <authorList>
            <person name="Haridas S."/>
            <person name="Albert R."/>
            <person name="Binder M."/>
            <person name="Bloem J."/>
            <person name="Labutti K."/>
            <person name="Salamov A."/>
            <person name="Andreopoulos B."/>
            <person name="Baker S."/>
            <person name="Barry K."/>
            <person name="Bills G."/>
            <person name="Bluhm B."/>
            <person name="Cannon C."/>
            <person name="Castanera R."/>
            <person name="Culley D."/>
            <person name="Daum C."/>
            <person name="Ezra D."/>
            <person name="Gonzalez J."/>
            <person name="Henrissat B."/>
            <person name="Kuo A."/>
            <person name="Liang C."/>
            <person name="Lipzen A."/>
            <person name="Lutzoni F."/>
            <person name="Magnuson J."/>
            <person name="Mondo S."/>
            <person name="Nolan M."/>
            <person name="Ohm R."/>
            <person name="Pangilinan J."/>
            <person name="Park H.-J."/>
            <person name="Ramirez L."/>
            <person name="Alfaro M."/>
            <person name="Sun H."/>
            <person name="Tritt A."/>
            <person name="Yoshinaga Y."/>
            <person name="Zwiers L.-H."/>
            <person name="Turgeon B."/>
            <person name="Goodwin S."/>
            <person name="Spatafora J."/>
            <person name="Crous P."/>
            <person name="Grigoriev I."/>
        </authorList>
    </citation>
    <scope>NUCLEOTIDE SEQUENCE</scope>
    <source>
        <strain evidence="1">CBS 207.26</strain>
    </source>
</reference>
<dbReference type="AlphaFoldDB" id="A0A6A6DI40"/>
<accession>A0A6A6DI40</accession>
<dbReference type="EMBL" id="ML994691">
    <property type="protein sequence ID" value="KAF2177256.1"/>
    <property type="molecule type" value="Genomic_DNA"/>
</dbReference>
<sequence length="53" mass="6089">MLGIDEKAGGVFRSPLSYSPDLSKFIKIAQMLVVQRDCLSRERRRSRTPVRHS</sequence>
<dbReference type="OrthoDB" id="3801010at2759"/>
<dbReference type="Proteomes" id="UP000800200">
    <property type="component" value="Unassembled WGS sequence"/>
</dbReference>
<evidence type="ECO:0000313" key="2">
    <source>
        <dbReference type="Proteomes" id="UP000800200"/>
    </source>
</evidence>
<protein>
    <submittedName>
        <fullName evidence="1">Uncharacterized protein</fullName>
    </submittedName>
</protein>
<keyword evidence="2" id="KW-1185">Reference proteome</keyword>
<name>A0A6A6DI40_9PEZI</name>